<accession>A0A1F4PZA3</accession>
<name>A0A1F4PZA3_UNCSA</name>
<organism evidence="2 3">
    <name type="scientific">candidate division WOR-1 bacterium RIFCSPHIGHO2_01_FULL_53_15</name>
    <dbReference type="NCBI Taxonomy" id="1802564"/>
    <lineage>
        <taxon>Bacteria</taxon>
        <taxon>Bacillati</taxon>
        <taxon>Saganbacteria</taxon>
    </lineage>
</organism>
<reference evidence="2 3" key="1">
    <citation type="journal article" date="2016" name="Nat. Commun.">
        <title>Thousands of microbial genomes shed light on interconnected biogeochemical processes in an aquifer system.</title>
        <authorList>
            <person name="Anantharaman K."/>
            <person name="Brown C.T."/>
            <person name="Hug L.A."/>
            <person name="Sharon I."/>
            <person name="Castelle C.J."/>
            <person name="Probst A.J."/>
            <person name="Thomas B.C."/>
            <person name="Singh A."/>
            <person name="Wilkins M.J."/>
            <person name="Karaoz U."/>
            <person name="Brodie E.L."/>
            <person name="Williams K.H."/>
            <person name="Hubbard S.S."/>
            <person name="Banfield J.F."/>
        </authorList>
    </citation>
    <scope>NUCLEOTIDE SEQUENCE [LARGE SCALE GENOMIC DNA]</scope>
</reference>
<evidence type="ECO:0000313" key="3">
    <source>
        <dbReference type="Proteomes" id="UP000178724"/>
    </source>
</evidence>
<proteinExistence type="predicted"/>
<evidence type="ECO:0000256" key="1">
    <source>
        <dbReference type="SAM" id="MobiDB-lite"/>
    </source>
</evidence>
<dbReference type="EMBL" id="METM01000029">
    <property type="protein sequence ID" value="OGB89123.1"/>
    <property type="molecule type" value="Genomic_DNA"/>
</dbReference>
<dbReference type="Proteomes" id="UP000178724">
    <property type="component" value="Unassembled WGS sequence"/>
</dbReference>
<feature type="region of interest" description="Disordered" evidence="1">
    <location>
        <begin position="139"/>
        <end position="187"/>
    </location>
</feature>
<feature type="region of interest" description="Disordered" evidence="1">
    <location>
        <begin position="115"/>
        <end position="134"/>
    </location>
</feature>
<gene>
    <name evidence="2" type="ORF">A2625_02240</name>
</gene>
<sequence>MKIDPTLLGQFTKVSEVSPKSSSASRIGPDRGFFTKLTETFLAKKPKAPPAATTQAIGEEGGTITTMAIGEEGGTIGLRPMPGPANKKLPISSSAAIGKVGPKPKDPPVATTMAIGEEGGTVGPKPPQNTTMAIGEEGGTVGLIKRGPDLEPLAPGKVGPKPKDPPVATTMAIGEEGGTVGPKPKISPVVTTMAIGEEGGTVGPKPIKT</sequence>
<protein>
    <submittedName>
        <fullName evidence="2">Uncharacterized protein</fullName>
    </submittedName>
</protein>
<evidence type="ECO:0000313" key="2">
    <source>
        <dbReference type="EMBL" id="OGB89123.1"/>
    </source>
</evidence>
<dbReference type="AlphaFoldDB" id="A0A1F4PZA3"/>
<comment type="caution">
    <text evidence="2">The sequence shown here is derived from an EMBL/GenBank/DDBJ whole genome shotgun (WGS) entry which is preliminary data.</text>
</comment>